<dbReference type="EMBL" id="HBIZ01013584">
    <property type="protein sequence ID" value="CAE0755661.1"/>
    <property type="molecule type" value="Transcribed_RNA"/>
</dbReference>
<evidence type="ECO:0000256" key="1">
    <source>
        <dbReference type="SAM" id="MobiDB-lite"/>
    </source>
</evidence>
<feature type="domain" description="Small EDRK-rich factor-like N-terminal" evidence="2">
    <location>
        <begin position="1"/>
        <end position="36"/>
    </location>
</feature>
<accession>A0A6S9SBH6</accession>
<reference evidence="3" key="1">
    <citation type="submission" date="2021-01" db="EMBL/GenBank/DDBJ databases">
        <authorList>
            <person name="Corre E."/>
            <person name="Pelletier E."/>
            <person name="Niang G."/>
            <person name="Scheremetjew M."/>
            <person name="Finn R."/>
            <person name="Kale V."/>
            <person name="Holt S."/>
            <person name="Cochrane G."/>
            <person name="Meng A."/>
            <person name="Brown T."/>
            <person name="Cohen L."/>
        </authorList>
    </citation>
    <scope>NUCLEOTIDE SEQUENCE</scope>
    <source>
        <strain evidence="3">CCMP645</strain>
    </source>
</reference>
<feature type="compositionally biased region" description="Polar residues" evidence="1">
    <location>
        <begin position="7"/>
        <end position="33"/>
    </location>
</feature>
<organism evidence="3">
    <name type="scientific">Chrysotila carterae</name>
    <name type="common">Marine alga</name>
    <name type="synonym">Syracosphaera carterae</name>
    <dbReference type="NCBI Taxonomy" id="13221"/>
    <lineage>
        <taxon>Eukaryota</taxon>
        <taxon>Haptista</taxon>
        <taxon>Haptophyta</taxon>
        <taxon>Prymnesiophyceae</taxon>
        <taxon>Isochrysidales</taxon>
        <taxon>Isochrysidaceae</taxon>
        <taxon>Chrysotila</taxon>
    </lineage>
</organism>
<proteinExistence type="predicted"/>
<feature type="region of interest" description="Disordered" evidence="1">
    <location>
        <begin position="52"/>
        <end position="105"/>
    </location>
</feature>
<dbReference type="InterPro" id="IPR007513">
    <property type="entry name" value="SERF-like_N"/>
</dbReference>
<sequence>MARGLSREQSQQKNIKKTQAGNKGNQEGLSATQRAERDAKILQEKAAAKAAQREALAKQSPDGAAAVAEEEKRKQAARQAKKERLANSTQVAKQNAKNASQDRKY</sequence>
<dbReference type="Pfam" id="PF04419">
    <property type="entry name" value="SERF-like_N"/>
    <property type="match status" value="1"/>
</dbReference>
<gene>
    <name evidence="3" type="ORF">PCAR00345_LOCUS8248</name>
    <name evidence="4" type="ORF">PCAR00345_LOCUS8249</name>
</gene>
<protein>
    <recommendedName>
        <fullName evidence="2">Small EDRK-rich factor-like N-terminal domain-containing protein</fullName>
    </recommendedName>
</protein>
<feature type="region of interest" description="Disordered" evidence="1">
    <location>
        <begin position="1"/>
        <end position="39"/>
    </location>
</feature>
<evidence type="ECO:0000313" key="4">
    <source>
        <dbReference type="EMBL" id="CAE0755661.1"/>
    </source>
</evidence>
<feature type="compositionally biased region" description="Basic and acidic residues" evidence="1">
    <location>
        <begin position="69"/>
        <end position="85"/>
    </location>
</feature>
<evidence type="ECO:0000313" key="3">
    <source>
        <dbReference type="EMBL" id="CAE0755660.1"/>
    </source>
</evidence>
<name>A0A6S9SBH6_CHRCT</name>
<dbReference type="AlphaFoldDB" id="A0A6S9SBH6"/>
<feature type="compositionally biased region" description="Polar residues" evidence="1">
    <location>
        <begin position="86"/>
        <end position="99"/>
    </location>
</feature>
<evidence type="ECO:0000259" key="2">
    <source>
        <dbReference type="Pfam" id="PF04419"/>
    </source>
</evidence>
<dbReference type="EMBL" id="HBIZ01013583">
    <property type="protein sequence ID" value="CAE0755660.1"/>
    <property type="molecule type" value="Transcribed_RNA"/>
</dbReference>